<dbReference type="PROSITE" id="PS50883">
    <property type="entry name" value="EAL"/>
    <property type="match status" value="1"/>
</dbReference>
<dbReference type="Pfam" id="PF00672">
    <property type="entry name" value="HAMP"/>
    <property type="match status" value="1"/>
</dbReference>
<feature type="domain" description="GGDEF" evidence="4">
    <location>
        <begin position="381"/>
        <end position="513"/>
    </location>
</feature>
<dbReference type="SUPFAM" id="SSF158472">
    <property type="entry name" value="HAMP domain-like"/>
    <property type="match status" value="1"/>
</dbReference>
<evidence type="ECO:0000313" key="6">
    <source>
        <dbReference type="Proteomes" id="UP001156706"/>
    </source>
</evidence>
<accession>A0ABQ5YAY4</accession>
<protein>
    <submittedName>
        <fullName evidence="5">Phosphodiesterase</fullName>
    </submittedName>
</protein>
<dbReference type="NCBIfam" id="TIGR00254">
    <property type="entry name" value="GGDEF"/>
    <property type="match status" value="1"/>
</dbReference>
<proteinExistence type="predicted"/>
<dbReference type="SMART" id="SM00304">
    <property type="entry name" value="HAMP"/>
    <property type="match status" value="1"/>
</dbReference>
<evidence type="ECO:0000313" key="5">
    <source>
        <dbReference type="EMBL" id="GLR12107.1"/>
    </source>
</evidence>
<dbReference type="Gene3D" id="3.30.70.270">
    <property type="match status" value="1"/>
</dbReference>
<dbReference type="PROSITE" id="PS50885">
    <property type="entry name" value="HAMP"/>
    <property type="match status" value="1"/>
</dbReference>
<dbReference type="PANTHER" id="PTHR44757:SF2">
    <property type="entry name" value="BIOFILM ARCHITECTURE MAINTENANCE PROTEIN MBAA"/>
    <property type="match status" value="1"/>
</dbReference>
<feature type="domain" description="EAL" evidence="2">
    <location>
        <begin position="521"/>
        <end position="774"/>
    </location>
</feature>
<dbReference type="Proteomes" id="UP001156706">
    <property type="component" value="Unassembled WGS sequence"/>
</dbReference>
<dbReference type="EMBL" id="BSOG01000001">
    <property type="protein sequence ID" value="GLR12107.1"/>
    <property type="molecule type" value="Genomic_DNA"/>
</dbReference>
<reference evidence="6" key="1">
    <citation type="journal article" date="2019" name="Int. J. Syst. Evol. Microbiol.">
        <title>The Global Catalogue of Microorganisms (GCM) 10K type strain sequencing project: providing services to taxonomists for standard genome sequencing and annotation.</title>
        <authorList>
            <consortium name="The Broad Institute Genomics Platform"/>
            <consortium name="The Broad Institute Genome Sequencing Center for Infectious Disease"/>
            <person name="Wu L."/>
            <person name="Ma J."/>
        </authorList>
    </citation>
    <scope>NUCLEOTIDE SEQUENCE [LARGE SCALE GENOMIC DNA]</scope>
    <source>
        <strain evidence="6">NBRC 110044</strain>
    </source>
</reference>
<evidence type="ECO:0000259" key="2">
    <source>
        <dbReference type="PROSITE" id="PS50883"/>
    </source>
</evidence>
<dbReference type="Pfam" id="PF00990">
    <property type="entry name" value="GGDEF"/>
    <property type="match status" value="1"/>
</dbReference>
<comment type="caution">
    <text evidence="5">The sequence shown here is derived from an EMBL/GenBank/DDBJ whole genome shotgun (WGS) entry which is preliminary data.</text>
</comment>
<keyword evidence="1" id="KW-1133">Transmembrane helix</keyword>
<evidence type="ECO:0000259" key="4">
    <source>
        <dbReference type="PROSITE" id="PS50887"/>
    </source>
</evidence>
<sequence length="778" mass="85369">MRIRSLTSRIVVFFTSLLALVLVATFVLVSVANLRISRQNAAHELVTGERIFRRLLEQQGQQLTQAVSALATDYGFRQAIGTGDTDTIASALANHGGRIKADLVMLSRLDNTIQADTVKPERVGKAYPFVDLLEKAGERGGASGIERIDGKLYQLVVVPIKAPIVIGWVTMGFEINDEIAADLKALAGLQVSFLGRNQGGWNLLASTLPPAQRIALNGTLSDRQMAGRLALEEEDYEIRLAKLADTPEGPIHALLARSLKEAMAPFYALQGTLVVLALVAIVVFLLAGIRIASRITGPLRDLAGVAERIQQGDYQQKPATQDTREIAQLAGSLAHMQTAIAEREAEITKLAFQDPLTGLPNRVRFNQLLDEAIARAREHDDSLTVLLINLDRFQQINDTLGHPTGDRVLALVGERLREAVRFEDQVARLSGDEYAVLLPGVQVGQSLPTLERIHRTFDRRFELGGRTLDVRAGMGAAGFPEHGQNATDLLRCADMAMYRAKRSGEPQMLYDPGMQSFREEHLSLLGDLQQAVERNELTLYYQPKVSLADGRADEAEALVRWIHPDKGFIPPGEFIPFAEQTGYIREVTRWVLAHAIAQAGQWVAADHPIKISVNLSTRDLLDPGLPDQVAALLAQHAMPAQYLCLEITESGLMEDPGRALDVLNRLRALGLSLAIDDYGTGYSSLAYIRRLPVTELKIDRAFVIELAHNDGDAQIVQSTIDLGHRLGLKVVAEGVEDQPTVDILARMGCDRIQGYVFGKPMPADAFVRWQQEHAASLA</sequence>
<dbReference type="InterPro" id="IPR029787">
    <property type="entry name" value="Nucleotide_cyclase"/>
</dbReference>
<dbReference type="InterPro" id="IPR043128">
    <property type="entry name" value="Rev_trsase/Diguanyl_cyclase"/>
</dbReference>
<dbReference type="InterPro" id="IPR001633">
    <property type="entry name" value="EAL_dom"/>
</dbReference>
<dbReference type="PANTHER" id="PTHR44757">
    <property type="entry name" value="DIGUANYLATE CYCLASE DGCP"/>
    <property type="match status" value="1"/>
</dbReference>
<feature type="domain" description="HAMP" evidence="3">
    <location>
        <begin position="293"/>
        <end position="345"/>
    </location>
</feature>
<keyword evidence="6" id="KW-1185">Reference proteome</keyword>
<evidence type="ECO:0000259" key="3">
    <source>
        <dbReference type="PROSITE" id="PS50885"/>
    </source>
</evidence>
<dbReference type="SUPFAM" id="SSF103190">
    <property type="entry name" value="Sensory domain-like"/>
    <property type="match status" value="1"/>
</dbReference>
<organism evidence="5 6">
    <name type="scientific">Chitinimonas prasina</name>
    <dbReference type="NCBI Taxonomy" id="1434937"/>
    <lineage>
        <taxon>Bacteria</taxon>
        <taxon>Pseudomonadati</taxon>
        <taxon>Pseudomonadota</taxon>
        <taxon>Betaproteobacteria</taxon>
        <taxon>Neisseriales</taxon>
        <taxon>Chitinibacteraceae</taxon>
        <taxon>Chitinimonas</taxon>
    </lineage>
</organism>
<feature type="transmembrane region" description="Helical" evidence="1">
    <location>
        <begin position="266"/>
        <end position="289"/>
    </location>
</feature>
<dbReference type="SUPFAM" id="SSF55073">
    <property type="entry name" value="Nucleotide cyclase"/>
    <property type="match status" value="1"/>
</dbReference>
<dbReference type="InterPro" id="IPR052155">
    <property type="entry name" value="Biofilm_reg_signaling"/>
</dbReference>
<keyword evidence="1" id="KW-0472">Membrane</keyword>
<feature type="transmembrane region" description="Helical" evidence="1">
    <location>
        <begin position="6"/>
        <end position="29"/>
    </location>
</feature>
<dbReference type="InterPro" id="IPR035919">
    <property type="entry name" value="EAL_sf"/>
</dbReference>
<dbReference type="InterPro" id="IPR029151">
    <property type="entry name" value="Sensor-like_sf"/>
</dbReference>
<gene>
    <name evidence="5" type="ORF">GCM10007907_08970</name>
</gene>
<dbReference type="Gene3D" id="6.10.340.10">
    <property type="match status" value="1"/>
</dbReference>
<dbReference type="CDD" id="cd01949">
    <property type="entry name" value="GGDEF"/>
    <property type="match status" value="1"/>
</dbReference>
<evidence type="ECO:0000256" key="1">
    <source>
        <dbReference type="SAM" id="Phobius"/>
    </source>
</evidence>
<dbReference type="Gene3D" id="3.20.20.450">
    <property type="entry name" value="EAL domain"/>
    <property type="match status" value="1"/>
</dbReference>
<dbReference type="Pfam" id="PF00563">
    <property type="entry name" value="EAL"/>
    <property type="match status" value="1"/>
</dbReference>
<dbReference type="SMART" id="SM00052">
    <property type="entry name" value="EAL"/>
    <property type="match status" value="1"/>
</dbReference>
<keyword evidence="1" id="KW-0812">Transmembrane</keyword>
<dbReference type="RefSeq" id="WP_284195245.1">
    <property type="nucleotide sequence ID" value="NZ_BSOG01000001.1"/>
</dbReference>
<dbReference type="Pfam" id="PF14827">
    <property type="entry name" value="dCache_3"/>
    <property type="match status" value="1"/>
</dbReference>
<dbReference type="SMART" id="SM00267">
    <property type="entry name" value="GGDEF"/>
    <property type="match status" value="1"/>
</dbReference>
<dbReference type="InterPro" id="IPR029150">
    <property type="entry name" value="dCache_3"/>
</dbReference>
<dbReference type="PROSITE" id="PS50887">
    <property type="entry name" value="GGDEF"/>
    <property type="match status" value="1"/>
</dbReference>
<dbReference type="InterPro" id="IPR003660">
    <property type="entry name" value="HAMP_dom"/>
</dbReference>
<dbReference type="CDD" id="cd01948">
    <property type="entry name" value="EAL"/>
    <property type="match status" value="1"/>
</dbReference>
<dbReference type="SUPFAM" id="SSF141868">
    <property type="entry name" value="EAL domain-like"/>
    <property type="match status" value="1"/>
</dbReference>
<dbReference type="InterPro" id="IPR000160">
    <property type="entry name" value="GGDEF_dom"/>
</dbReference>
<dbReference type="CDD" id="cd06225">
    <property type="entry name" value="HAMP"/>
    <property type="match status" value="1"/>
</dbReference>
<name>A0ABQ5YAY4_9NEIS</name>